<organism evidence="2">
    <name type="scientific">marine sediment metagenome</name>
    <dbReference type="NCBI Taxonomy" id="412755"/>
    <lineage>
        <taxon>unclassified sequences</taxon>
        <taxon>metagenomes</taxon>
        <taxon>ecological metagenomes</taxon>
    </lineage>
</organism>
<feature type="non-terminal residue" evidence="2">
    <location>
        <position position="1"/>
    </location>
</feature>
<comment type="caution">
    <text evidence="2">The sequence shown here is derived from an EMBL/GenBank/DDBJ whole genome shotgun (WGS) entry which is preliminary data.</text>
</comment>
<proteinExistence type="predicted"/>
<dbReference type="InterPro" id="IPR036637">
    <property type="entry name" value="Phosphohistidine_dom_sf"/>
</dbReference>
<dbReference type="PANTHER" id="PTHR43615">
    <property type="entry name" value="PHOSPHOENOLPYRUVATE SYNTHASE-RELATED"/>
    <property type="match status" value="1"/>
</dbReference>
<evidence type="ECO:0000259" key="1">
    <source>
        <dbReference type="Pfam" id="PF00391"/>
    </source>
</evidence>
<dbReference type="SUPFAM" id="SSF52009">
    <property type="entry name" value="Phosphohistidine domain"/>
    <property type="match status" value="1"/>
</dbReference>
<protein>
    <recommendedName>
        <fullName evidence="1">PEP-utilising enzyme mobile domain-containing protein</fullName>
    </recommendedName>
</protein>
<feature type="non-terminal residue" evidence="2">
    <location>
        <position position="440"/>
    </location>
</feature>
<dbReference type="GO" id="GO:0016772">
    <property type="term" value="F:transferase activity, transferring phosphorus-containing groups"/>
    <property type="evidence" value="ECO:0007669"/>
    <property type="project" value="InterPro"/>
</dbReference>
<sequence>IRSLPFRTKSRVIAELRIMFHDPDGSITKTAKKYEEWANETFTPFCNKFDKLTETEKNRDGFISLIEQIDRSMITHFRLVRYGIAVHNIGMNLLTQYLLTRFLGEEATHRYYPILISGLTHKLTETNEGVFFLASTIQKTPILKTLVEDNPSDDIYNLLVDHKDDSIKDFLAELHKFLKNFGDRGFTREPFYPRWKEKPMIHIFNILKSLIMDDGHKQERKKLPDQNYRKKIESIVASKIRALHFGFIKWKIFSTILKISRVYIIFRENQRFILDRWITRNRTVYLKIGKLLKEEGFLMEEGDVFFLKKKEVENLLRNKYNDEESLKLKAEVKKRKEEFLKFENVVPPKFLLGSHEYNDELKFTKNSVGFRGIPASQGLFTGKIHIINTIDQISTVQTNEILVVPRTDPGWTPIFSKIGGLITETGGILSHGAVVSREYG</sequence>
<dbReference type="Gene3D" id="3.50.30.10">
    <property type="entry name" value="Phosphohistidine domain"/>
    <property type="match status" value="1"/>
</dbReference>
<dbReference type="EMBL" id="BARS01005238">
    <property type="protein sequence ID" value="GAF70258.1"/>
    <property type="molecule type" value="Genomic_DNA"/>
</dbReference>
<dbReference type="PANTHER" id="PTHR43615:SF1">
    <property type="entry name" value="PPDK_N DOMAIN-CONTAINING PROTEIN"/>
    <property type="match status" value="1"/>
</dbReference>
<feature type="domain" description="PEP-utilising enzyme mobile" evidence="1">
    <location>
        <begin position="397"/>
        <end position="440"/>
    </location>
</feature>
<name>X0RN86_9ZZZZ</name>
<dbReference type="Pfam" id="PF00391">
    <property type="entry name" value="PEP-utilizers"/>
    <property type="match status" value="1"/>
</dbReference>
<reference evidence="2" key="1">
    <citation type="journal article" date="2014" name="Front. Microbiol.">
        <title>High frequency of phylogenetically diverse reductive dehalogenase-homologous genes in deep subseafloor sedimentary metagenomes.</title>
        <authorList>
            <person name="Kawai M."/>
            <person name="Futagami T."/>
            <person name="Toyoda A."/>
            <person name="Takaki Y."/>
            <person name="Nishi S."/>
            <person name="Hori S."/>
            <person name="Arai W."/>
            <person name="Tsubouchi T."/>
            <person name="Morono Y."/>
            <person name="Uchiyama I."/>
            <person name="Ito T."/>
            <person name="Fujiyama A."/>
            <person name="Inagaki F."/>
            <person name="Takami H."/>
        </authorList>
    </citation>
    <scope>NUCLEOTIDE SEQUENCE</scope>
    <source>
        <strain evidence="2">Expedition CK06-06</strain>
    </source>
</reference>
<dbReference type="InterPro" id="IPR008279">
    <property type="entry name" value="PEP-util_enz_mobile_dom"/>
</dbReference>
<dbReference type="InterPro" id="IPR051549">
    <property type="entry name" value="PEP_Utilizing_Enz"/>
</dbReference>
<dbReference type="AlphaFoldDB" id="X0RN86"/>
<gene>
    <name evidence="2" type="ORF">S01H1_10254</name>
</gene>
<accession>X0RN86</accession>
<evidence type="ECO:0000313" key="2">
    <source>
        <dbReference type="EMBL" id="GAF70258.1"/>
    </source>
</evidence>